<dbReference type="EMBL" id="JAPWTJ010000967">
    <property type="protein sequence ID" value="KAJ8974589.1"/>
    <property type="molecule type" value="Genomic_DNA"/>
</dbReference>
<protein>
    <submittedName>
        <fullName evidence="1">Uncharacterized protein</fullName>
    </submittedName>
</protein>
<comment type="caution">
    <text evidence="1">The sequence shown here is derived from an EMBL/GenBank/DDBJ whole genome shotgun (WGS) entry which is preliminary data.</text>
</comment>
<sequence>AATRATLDLLPTKSKKQYELAYKRFVEWCDRNNVAGKCSENVMLAYFEQNSKIQEKVFDALGTFFNDNSGVNNGIMTFIETHQFQLLLRAAGYKISASTTQKGIRMIISFAEKKHDSISRKILKKERGDIKEKLTSKKQAAQERDMWLYRIYLPMMPSIINVAIATTYPKIISEHLKTKNQNQRMEFCRL</sequence>
<accession>A0ABQ9JAB0</accession>
<keyword evidence="2" id="KW-1185">Reference proteome</keyword>
<proteinExistence type="predicted"/>
<reference evidence="1" key="1">
    <citation type="journal article" date="2023" name="Insect Mol. Biol.">
        <title>Genome sequencing provides insights into the evolution of gene families encoding plant cell wall-degrading enzymes in longhorned beetles.</title>
        <authorList>
            <person name="Shin N.R."/>
            <person name="Okamura Y."/>
            <person name="Kirsch R."/>
            <person name="Pauchet Y."/>
        </authorList>
    </citation>
    <scope>NUCLEOTIDE SEQUENCE</scope>
    <source>
        <strain evidence="1">MMC_N1</strain>
    </source>
</reference>
<gene>
    <name evidence="1" type="ORF">NQ317_014794</name>
</gene>
<evidence type="ECO:0000313" key="2">
    <source>
        <dbReference type="Proteomes" id="UP001162164"/>
    </source>
</evidence>
<dbReference type="Proteomes" id="UP001162164">
    <property type="component" value="Unassembled WGS sequence"/>
</dbReference>
<organism evidence="1 2">
    <name type="scientific">Molorchus minor</name>
    <dbReference type="NCBI Taxonomy" id="1323400"/>
    <lineage>
        <taxon>Eukaryota</taxon>
        <taxon>Metazoa</taxon>
        <taxon>Ecdysozoa</taxon>
        <taxon>Arthropoda</taxon>
        <taxon>Hexapoda</taxon>
        <taxon>Insecta</taxon>
        <taxon>Pterygota</taxon>
        <taxon>Neoptera</taxon>
        <taxon>Endopterygota</taxon>
        <taxon>Coleoptera</taxon>
        <taxon>Polyphaga</taxon>
        <taxon>Cucujiformia</taxon>
        <taxon>Chrysomeloidea</taxon>
        <taxon>Cerambycidae</taxon>
        <taxon>Lamiinae</taxon>
        <taxon>Monochamini</taxon>
        <taxon>Molorchus</taxon>
    </lineage>
</organism>
<feature type="non-terminal residue" evidence="1">
    <location>
        <position position="1"/>
    </location>
</feature>
<name>A0ABQ9JAB0_9CUCU</name>
<evidence type="ECO:0000313" key="1">
    <source>
        <dbReference type="EMBL" id="KAJ8974589.1"/>
    </source>
</evidence>